<organism evidence="1 2">
    <name type="scientific">Desulfosarcina alkanivorans</name>
    <dbReference type="NCBI Taxonomy" id="571177"/>
    <lineage>
        <taxon>Bacteria</taxon>
        <taxon>Pseudomonadati</taxon>
        <taxon>Thermodesulfobacteriota</taxon>
        <taxon>Desulfobacteria</taxon>
        <taxon>Desulfobacterales</taxon>
        <taxon>Desulfosarcinaceae</taxon>
        <taxon>Desulfosarcina</taxon>
    </lineage>
</organism>
<dbReference type="Proteomes" id="UP000427906">
    <property type="component" value="Chromosome"/>
</dbReference>
<sequence>MTDESDDIMNETIFLNLLKMTVENHGCTIVDLDLENHIVNLDGPDDAVDACARAIAELVGD</sequence>
<dbReference type="KEGG" id="dalk:DSCA_58910"/>
<evidence type="ECO:0000313" key="1">
    <source>
        <dbReference type="EMBL" id="BBO71961.1"/>
    </source>
</evidence>
<protein>
    <submittedName>
        <fullName evidence="1">Uncharacterized protein</fullName>
    </submittedName>
</protein>
<evidence type="ECO:0000313" key="2">
    <source>
        <dbReference type="Proteomes" id="UP000427906"/>
    </source>
</evidence>
<proteinExistence type="predicted"/>
<reference evidence="1 2" key="1">
    <citation type="submission" date="2019-11" db="EMBL/GenBank/DDBJ databases">
        <title>Comparative genomics of hydrocarbon-degrading Desulfosarcina strains.</title>
        <authorList>
            <person name="Watanabe M."/>
            <person name="Kojima H."/>
            <person name="Fukui M."/>
        </authorList>
    </citation>
    <scope>NUCLEOTIDE SEQUENCE [LARGE SCALE GENOMIC DNA]</scope>
    <source>
        <strain evidence="1 2">PL12</strain>
    </source>
</reference>
<dbReference type="AlphaFoldDB" id="A0A5K7YXY0"/>
<keyword evidence="2" id="KW-1185">Reference proteome</keyword>
<dbReference type="EMBL" id="AP021874">
    <property type="protein sequence ID" value="BBO71961.1"/>
    <property type="molecule type" value="Genomic_DNA"/>
</dbReference>
<accession>A0A5K7YXY0</accession>
<name>A0A5K7YXY0_9BACT</name>
<dbReference type="RefSeq" id="WP_155319727.1">
    <property type="nucleotide sequence ID" value="NZ_AP021874.1"/>
</dbReference>
<gene>
    <name evidence="1" type="ORF">DSCA_58910</name>
</gene>